<sequence>HNEVRLSRAEDTLESAREHYEQLIAQIALKRKELVTAEDDVVGGAMYGLMENIARCGWLR</sequence>
<dbReference type="Proteomes" id="UP000054560">
    <property type="component" value="Unassembled WGS sequence"/>
</dbReference>
<evidence type="ECO:0000256" key="1">
    <source>
        <dbReference type="SAM" id="Coils"/>
    </source>
</evidence>
<reference evidence="2 3" key="1">
    <citation type="submission" date="2011-02" db="EMBL/GenBank/DDBJ databases">
        <title>The Genome Sequence of Sphaeroforma arctica JP610.</title>
        <authorList>
            <consortium name="The Broad Institute Genome Sequencing Platform"/>
            <person name="Russ C."/>
            <person name="Cuomo C."/>
            <person name="Young S.K."/>
            <person name="Zeng Q."/>
            <person name="Gargeya S."/>
            <person name="Alvarado L."/>
            <person name="Berlin A."/>
            <person name="Chapman S.B."/>
            <person name="Chen Z."/>
            <person name="Freedman E."/>
            <person name="Gellesch M."/>
            <person name="Goldberg J."/>
            <person name="Griggs A."/>
            <person name="Gujja S."/>
            <person name="Heilman E."/>
            <person name="Heiman D."/>
            <person name="Howarth C."/>
            <person name="Mehta T."/>
            <person name="Neiman D."/>
            <person name="Pearson M."/>
            <person name="Roberts A."/>
            <person name="Saif S."/>
            <person name="Shea T."/>
            <person name="Shenoy N."/>
            <person name="Sisk P."/>
            <person name="Stolte C."/>
            <person name="Sykes S."/>
            <person name="White J."/>
            <person name="Yandava C."/>
            <person name="Burger G."/>
            <person name="Gray M.W."/>
            <person name="Holland P.W.H."/>
            <person name="King N."/>
            <person name="Lang F.B.F."/>
            <person name="Roger A.J."/>
            <person name="Ruiz-Trillo I."/>
            <person name="Haas B."/>
            <person name="Nusbaum C."/>
            <person name="Birren B."/>
        </authorList>
    </citation>
    <scope>NUCLEOTIDE SEQUENCE [LARGE SCALE GENOMIC DNA]</scope>
    <source>
        <strain evidence="2 3">JP610</strain>
    </source>
</reference>
<dbReference type="RefSeq" id="XP_014143766.1">
    <property type="nucleotide sequence ID" value="XM_014288291.1"/>
</dbReference>
<dbReference type="AlphaFoldDB" id="A0A0L0EZR5"/>
<organism evidence="2 3">
    <name type="scientific">Sphaeroforma arctica JP610</name>
    <dbReference type="NCBI Taxonomy" id="667725"/>
    <lineage>
        <taxon>Eukaryota</taxon>
        <taxon>Ichthyosporea</taxon>
        <taxon>Ichthyophonida</taxon>
        <taxon>Sphaeroforma</taxon>
    </lineage>
</organism>
<proteinExistence type="predicted"/>
<evidence type="ECO:0000313" key="3">
    <source>
        <dbReference type="Proteomes" id="UP000054560"/>
    </source>
</evidence>
<name>A0A0L0EZR5_9EUKA</name>
<dbReference type="GeneID" id="25918122"/>
<dbReference type="EMBL" id="KQ253004">
    <property type="protein sequence ID" value="KNC69864.1"/>
    <property type="molecule type" value="Genomic_DNA"/>
</dbReference>
<keyword evidence="3" id="KW-1185">Reference proteome</keyword>
<feature type="non-terminal residue" evidence="2">
    <location>
        <position position="1"/>
    </location>
</feature>
<feature type="coiled-coil region" evidence="1">
    <location>
        <begin position="6"/>
        <end position="40"/>
    </location>
</feature>
<keyword evidence="1" id="KW-0175">Coiled coil</keyword>
<gene>
    <name evidence="2" type="ORF">SARC_17618</name>
</gene>
<accession>A0A0L0EZR5</accession>
<evidence type="ECO:0000313" key="2">
    <source>
        <dbReference type="EMBL" id="KNC69864.1"/>
    </source>
</evidence>
<protein>
    <submittedName>
        <fullName evidence="2">Uncharacterized protein</fullName>
    </submittedName>
</protein>